<feature type="region of interest" description="Disordered" evidence="1">
    <location>
        <begin position="63"/>
        <end position="87"/>
    </location>
</feature>
<dbReference type="EMBL" id="SJPT01000011">
    <property type="protein sequence ID" value="TWU17557.1"/>
    <property type="molecule type" value="Genomic_DNA"/>
</dbReference>
<name>A0A5C6C0R1_9BACT</name>
<reference evidence="2 3" key="1">
    <citation type="submission" date="2019-02" db="EMBL/GenBank/DDBJ databases">
        <title>Deep-cultivation of Planctomycetes and their phenomic and genomic characterization uncovers novel biology.</title>
        <authorList>
            <person name="Wiegand S."/>
            <person name="Jogler M."/>
            <person name="Boedeker C."/>
            <person name="Pinto D."/>
            <person name="Vollmers J."/>
            <person name="Rivas-Marin E."/>
            <person name="Kohn T."/>
            <person name="Peeters S.H."/>
            <person name="Heuer A."/>
            <person name="Rast P."/>
            <person name="Oberbeckmann S."/>
            <person name="Bunk B."/>
            <person name="Jeske O."/>
            <person name="Meyerdierks A."/>
            <person name="Storesund J.E."/>
            <person name="Kallscheuer N."/>
            <person name="Luecker S."/>
            <person name="Lage O.M."/>
            <person name="Pohl T."/>
            <person name="Merkel B.J."/>
            <person name="Hornburger P."/>
            <person name="Mueller R.-W."/>
            <person name="Bruemmer F."/>
            <person name="Labrenz M."/>
            <person name="Spormann A.M."/>
            <person name="Op Den Camp H."/>
            <person name="Overmann J."/>
            <person name="Amann R."/>
            <person name="Jetten M.S.M."/>
            <person name="Mascher T."/>
            <person name="Medema M.H."/>
            <person name="Devos D.P."/>
            <person name="Kaster A.-K."/>
            <person name="Ovreas L."/>
            <person name="Rohde M."/>
            <person name="Galperin M.Y."/>
            <person name="Jogler C."/>
        </authorList>
    </citation>
    <scope>NUCLEOTIDE SEQUENCE [LARGE SCALE GENOMIC DNA]</scope>
    <source>
        <strain evidence="2 3">Pla52o</strain>
    </source>
</reference>
<dbReference type="Proteomes" id="UP000316304">
    <property type="component" value="Unassembled WGS sequence"/>
</dbReference>
<evidence type="ECO:0000256" key="1">
    <source>
        <dbReference type="SAM" id="MobiDB-lite"/>
    </source>
</evidence>
<proteinExistence type="predicted"/>
<evidence type="ECO:0000313" key="2">
    <source>
        <dbReference type="EMBL" id="TWU17557.1"/>
    </source>
</evidence>
<sequence>MPVRRGLAQTGLRLRVRLRLRVAWPRTRGSGIDWRLQQRRHRERDCSAPRGAVLCQPRAQHSAALGGRNSLQTKAPTGRPESTTGLRPPRWGCVKELLVQGLGETVSIGVYSNVAIAGVTDRNRPVGTGTTRRGHLLILNHNLTLNPNLLRLVPVRRRLAQTGLRL</sequence>
<gene>
    <name evidence="2" type="ORF">Pla52o_51130</name>
</gene>
<accession>A0A5C6C0R1</accession>
<dbReference type="AlphaFoldDB" id="A0A5C6C0R1"/>
<protein>
    <submittedName>
        <fullName evidence="2">Uncharacterized protein</fullName>
    </submittedName>
</protein>
<feature type="compositionally biased region" description="Polar residues" evidence="1">
    <location>
        <begin position="69"/>
        <end position="85"/>
    </location>
</feature>
<organism evidence="2 3">
    <name type="scientific">Novipirellula galeiformis</name>
    <dbReference type="NCBI Taxonomy" id="2528004"/>
    <lineage>
        <taxon>Bacteria</taxon>
        <taxon>Pseudomonadati</taxon>
        <taxon>Planctomycetota</taxon>
        <taxon>Planctomycetia</taxon>
        <taxon>Pirellulales</taxon>
        <taxon>Pirellulaceae</taxon>
        <taxon>Novipirellula</taxon>
    </lineage>
</organism>
<comment type="caution">
    <text evidence="2">The sequence shown here is derived from an EMBL/GenBank/DDBJ whole genome shotgun (WGS) entry which is preliminary data.</text>
</comment>
<evidence type="ECO:0000313" key="3">
    <source>
        <dbReference type="Proteomes" id="UP000316304"/>
    </source>
</evidence>
<keyword evidence="3" id="KW-1185">Reference proteome</keyword>